<proteinExistence type="predicted"/>
<dbReference type="EMBL" id="CAJNDS010002833">
    <property type="protein sequence ID" value="CAE7613135.1"/>
    <property type="molecule type" value="Genomic_DNA"/>
</dbReference>
<evidence type="ECO:0000256" key="1">
    <source>
        <dbReference type="SAM" id="MobiDB-lite"/>
    </source>
</evidence>
<feature type="compositionally biased region" description="Low complexity" evidence="1">
    <location>
        <begin position="1"/>
        <end position="13"/>
    </location>
</feature>
<keyword evidence="3" id="KW-1185">Reference proteome</keyword>
<gene>
    <name evidence="2" type="ORF">SNAT2548_LOCUS34867</name>
</gene>
<accession>A0A812VBI8</accession>
<comment type="caution">
    <text evidence="2">The sequence shown here is derived from an EMBL/GenBank/DDBJ whole genome shotgun (WGS) entry which is preliminary data.</text>
</comment>
<feature type="non-terminal residue" evidence="2">
    <location>
        <position position="176"/>
    </location>
</feature>
<name>A0A812VBI8_9DINO</name>
<protein>
    <submittedName>
        <fullName evidence="2">Uncharacterized protein</fullName>
    </submittedName>
</protein>
<sequence length="176" mass="18644">MGSAASAKVAGASTKDLKEVANGMSEDERQKLLAAIAQLESESAPAAQSLEAILGQYNAHASDGDWGSYSITVTIKADASMMMYTSSCDFRDSPETITTTEGSGALEGEILTFTSTKVCKEQQGTGAMEPKTKDETETYKFKLQPDGSLAMLRKDGTVDEIQGGYGGDPKPAILRR</sequence>
<evidence type="ECO:0000313" key="3">
    <source>
        <dbReference type="Proteomes" id="UP000604046"/>
    </source>
</evidence>
<organism evidence="2 3">
    <name type="scientific">Symbiodinium natans</name>
    <dbReference type="NCBI Taxonomy" id="878477"/>
    <lineage>
        <taxon>Eukaryota</taxon>
        <taxon>Sar</taxon>
        <taxon>Alveolata</taxon>
        <taxon>Dinophyceae</taxon>
        <taxon>Suessiales</taxon>
        <taxon>Symbiodiniaceae</taxon>
        <taxon>Symbiodinium</taxon>
    </lineage>
</organism>
<feature type="region of interest" description="Disordered" evidence="1">
    <location>
        <begin position="1"/>
        <end position="23"/>
    </location>
</feature>
<dbReference type="Proteomes" id="UP000604046">
    <property type="component" value="Unassembled WGS sequence"/>
</dbReference>
<reference evidence="2" key="1">
    <citation type="submission" date="2021-02" db="EMBL/GenBank/DDBJ databases">
        <authorList>
            <person name="Dougan E. K."/>
            <person name="Rhodes N."/>
            <person name="Thang M."/>
            <person name="Chan C."/>
        </authorList>
    </citation>
    <scope>NUCLEOTIDE SEQUENCE</scope>
</reference>
<dbReference type="AlphaFoldDB" id="A0A812VBI8"/>
<evidence type="ECO:0000313" key="2">
    <source>
        <dbReference type="EMBL" id="CAE7613135.1"/>
    </source>
</evidence>